<dbReference type="AlphaFoldDB" id="A0A914H830"/>
<evidence type="ECO:0000256" key="1">
    <source>
        <dbReference type="SAM" id="Coils"/>
    </source>
</evidence>
<reference evidence="5" key="1">
    <citation type="submission" date="2022-11" db="UniProtKB">
        <authorList>
            <consortium name="WormBaseParasite"/>
        </authorList>
    </citation>
    <scope>IDENTIFICATION</scope>
</reference>
<evidence type="ECO:0000313" key="4">
    <source>
        <dbReference type="Proteomes" id="UP000887572"/>
    </source>
</evidence>
<feature type="transmembrane region" description="Helical" evidence="3">
    <location>
        <begin position="71"/>
        <end position="92"/>
    </location>
</feature>
<evidence type="ECO:0000313" key="5">
    <source>
        <dbReference type="WBParaSite" id="Gr19_v10_g15082.t1"/>
    </source>
</evidence>
<accession>A0A914H830</accession>
<evidence type="ECO:0000256" key="3">
    <source>
        <dbReference type="SAM" id="Phobius"/>
    </source>
</evidence>
<organism evidence="4 5">
    <name type="scientific">Globodera rostochiensis</name>
    <name type="common">Golden nematode worm</name>
    <name type="synonym">Heterodera rostochiensis</name>
    <dbReference type="NCBI Taxonomy" id="31243"/>
    <lineage>
        <taxon>Eukaryota</taxon>
        <taxon>Metazoa</taxon>
        <taxon>Ecdysozoa</taxon>
        <taxon>Nematoda</taxon>
        <taxon>Chromadorea</taxon>
        <taxon>Rhabditida</taxon>
        <taxon>Tylenchina</taxon>
        <taxon>Tylenchomorpha</taxon>
        <taxon>Tylenchoidea</taxon>
        <taxon>Heteroderidae</taxon>
        <taxon>Heteroderinae</taxon>
        <taxon>Globodera</taxon>
    </lineage>
</organism>
<feature type="coiled-coil region" evidence="1">
    <location>
        <begin position="368"/>
        <end position="395"/>
    </location>
</feature>
<keyword evidence="3" id="KW-1133">Transmembrane helix</keyword>
<keyword evidence="3" id="KW-0472">Membrane</keyword>
<keyword evidence="3" id="KW-0812">Transmembrane</keyword>
<evidence type="ECO:0000256" key="2">
    <source>
        <dbReference type="SAM" id="MobiDB-lite"/>
    </source>
</evidence>
<dbReference type="WBParaSite" id="Gr19_v10_g15082.t1">
    <property type="protein sequence ID" value="Gr19_v10_g15082.t1"/>
    <property type="gene ID" value="Gr19_v10_g15082"/>
</dbReference>
<protein>
    <submittedName>
        <fullName evidence="5">Uncharacterized protein</fullName>
    </submittedName>
</protein>
<feature type="region of interest" description="Disordered" evidence="2">
    <location>
        <begin position="222"/>
        <end position="273"/>
    </location>
</feature>
<proteinExistence type="predicted"/>
<dbReference type="Proteomes" id="UP000887572">
    <property type="component" value="Unplaced"/>
</dbReference>
<name>A0A914H830_GLORO</name>
<sequence>MKLQQQKNTGQLPNHDHVISSQIPSTFFWLLRALGLACRLTSGRGRRCGVTRPRRLWPFPSSAAYLRSSSWSLLFSSAYFLLSVFIVLLFIIPPPAYKSDTSPSTMSSIAQFDQHPFAGQAYNYVGEFTSKSSNEQMDVCSYFVGESEGADGHQQQQEPSVAVTLEKSENALGVVTMSSIAQFDQHPFYGPGWYSGKQHTAFNVNEFTSYRPVVGVGLEESENPVVEDAENRQQQDGTNGTEDQQQDGANGTEDQQQEPGVSAAPSHDTNGLPLREAIDKRCPTLGQFGPFCASAVPTLRRVHSLRNANSVVKFTQLFKQFNEREEQLNNFFGASCDAAQYWGPNIRKQFNFSTAAQEDEEQTKLEELKHLPEKIKQFELELKGMKEQNALQQEKVVKLELYQKEQQLNIVQKAVATLCERCLGFSTLIDIDTGGFRQGCSSTLNQN</sequence>
<keyword evidence="4" id="KW-1185">Reference proteome</keyword>
<keyword evidence="1" id="KW-0175">Coiled coil</keyword>
<feature type="compositionally biased region" description="Polar residues" evidence="2">
    <location>
        <begin position="232"/>
        <end position="259"/>
    </location>
</feature>